<evidence type="ECO:0000313" key="2">
    <source>
        <dbReference type="Proteomes" id="UP000253104"/>
    </source>
</evidence>
<evidence type="ECO:0000313" key="1">
    <source>
        <dbReference type="EMBL" id="AXF19727.1"/>
    </source>
</evidence>
<name>A0A2Z5MTD6_BURPY</name>
<dbReference type="Proteomes" id="UP000253104">
    <property type="component" value="Chromosome mHSR5_A"/>
</dbReference>
<accession>A0A2Z5MTD6</accession>
<dbReference type="AlphaFoldDB" id="A0A2Z5MTD6"/>
<proteinExistence type="predicted"/>
<dbReference type="EMBL" id="CP024902">
    <property type="protein sequence ID" value="AXF19727.1"/>
    <property type="molecule type" value="Genomic_DNA"/>
</dbReference>
<reference evidence="1 2" key="1">
    <citation type="journal article" date="2018" name="ISME J.">
        <title>Involvement of Burkholderiaceae and sulfurous volatiles in disease-suppressive soils.</title>
        <authorList>
            <person name="Carrion V.J."/>
            <person name="Cordovez V."/>
            <person name="Tyc O."/>
            <person name="Etalo D.W."/>
            <person name="de Bruijn I."/>
            <person name="de Jager V.C."/>
            <person name="Medema M.H."/>
            <person name="Eberl L."/>
            <person name="Raaijmakers J.M."/>
        </authorList>
    </citation>
    <scope>NUCLEOTIDE SEQUENCE [LARGE SCALE GENOMIC DNA]</scope>
    <source>
        <strain evidence="2">mHSR5</strain>
    </source>
</reference>
<sequence>MSVAVLLRASHSHLYPGSIVTLDDAPRIEKPHPAIIEFAGGSGVAATLASPDDDTFELAVDEYRDERYFFLKIRAAFPGNPR</sequence>
<gene>
    <name evidence="1" type="ORF">CUJ89_03815</name>
</gene>
<organism evidence="1 2">
    <name type="scientific">Burkholderia pyrrocinia</name>
    <name type="common">Pseudomonas pyrrocinia</name>
    <dbReference type="NCBI Taxonomy" id="60550"/>
    <lineage>
        <taxon>Bacteria</taxon>
        <taxon>Pseudomonadati</taxon>
        <taxon>Pseudomonadota</taxon>
        <taxon>Betaproteobacteria</taxon>
        <taxon>Burkholderiales</taxon>
        <taxon>Burkholderiaceae</taxon>
        <taxon>Burkholderia</taxon>
        <taxon>Burkholderia cepacia complex</taxon>
    </lineage>
</organism>
<dbReference type="OrthoDB" id="9099312at2"/>
<protein>
    <submittedName>
        <fullName evidence="1">Uncharacterized protein</fullName>
    </submittedName>
</protein>